<feature type="domain" description="DUF2314" evidence="2">
    <location>
        <begin position="33"/>
        <end position="98"/>
    </location>
</feature>
<evidence type="ECO:0000313" key="4">
    <source>
        <dbReference type="Proteomes" id="UP001597273"/>
    </source>
</evidence>
<evidence type="ECO:0000313" key="3">
    <source>
        <dbReference type="EMBL" id="MFD1863149.1"/>
    </source>
</evidence>
<keyword evidence="4" id="KW-1185">Reference proteome</keyword>
<organism evidence="3 4">
    <name type="scientific">Planococcus chinensis</name>
    <dbReference type="NCBI Taxonomy" id="272917"/>
    <lineage>
        <taxon>Bacteria</taxon>
        <taxon>Bacillati</taxon>
        <taxon>Bacillota</taxon>
        <taxon>Bacilli</taxon>
        <taxon>Bacillales</taxon>
        <taxon>Caryophanaceae</taxon>
        <taxon>Planococcus</taxon>
    </lineage>
</organism>
<dbReference type="RefSeq" id="WP_204892044.1">
    <property type="nucleotide sequence ID" value="NZ_JBHUFW010000005.1"/>
</dbReference>
<proteinExistence type="predicted"/>
<dbReference type="Pfam" id="PF09951">
    <property type="entry name" value="Imm33"/>
    <property type="match status" value="1"/>
</dbReference>
<protein>
    <submittedName>
        <fullName evidence="3">DUF2185 domain-containing protein</fullName>
    </submittedName>
</protein>
<dbReference type="PANTHER" id="PTHR38743:SF2">
    <property type="entry name" value="DUF2185 DOMAIN-CONTAINING PROTEIN"/>
    <property type="match status" value="1"/>
</dbReference>
<evidence type="ECO:0000259" key="2">
    <source>
        <dbReference type="Pfam" id="PF10077"/>
    </source>
</evidence>
<dbReference type="InterPro" id="IPR018689">
    <property type="entry name" value="Imm33_dom"/>
</dbReference>
<reference evidence="4" key="1">
    <citation type="journal article" date="2019" name="Int. J. Syst. Evol. Microbiol.">
        <title>The Global Catalogue of Microorganisms (GCM) 10K type strain sequencing project: providing services to taxonomists for standard genome sequencing and annotation.</title>
        <authorList>
            <consortium name="The Broad Institute Genomics Platform"/>
            <consortium name="The Broad Institute Genome Sequencing Center for Infectious Disease"/>
            <person name="Wu L."/>
            <person name="Ma J."/>
        </authorList>
    </citation>
    <scope>NUCLEOTIDE SEQUENCE [LARGE SCALE GENOMIC DNA]</scope>
    <source>
        <strain evidence="4">CGMCC 1.15475</strain>
    </source>
</reference>
<dbReference type="InterPro" id="IPR018756">
    <property type="entry name" value="DUF2314"/>
</dbReference>
<gene>
    <name evidence="3" type="ORF">ACFSDB_09410</name>
</gene>
<evidence type="ECO:0000259" key="1">
    <source>
        <dbReference type="Pfam" id="PF09951"/>
    </source>
</evidence>
<accession>A0ABW4QII5</accession>
<dbReference type="PANTHER" id="PTHR38743">
    <property type="entry name" value="SIMILAR TO GLYOXYLASE I FAMILY PROTEIN"/>
    <property type="match status" value="1"/>
</dbReference>
<name>A0ABW4QII5_9BACL</name>
<dbReference type="EMBL" id="JBHUFW010000005">
    <property type="protein sequence ID" value="MFD1863149.1"/>
    <property type="molecule type" value="Genomic_DNA"/>
</dbReference>
<dbReference type="Proteomes" id="UP001597273">
    <property type="component" value="Unassembled WGS sequence"/>
</dbReference>
<feature type="domain" description="Immunity protein Imm33" evidence="1">
    <location>
        <begin position="115"/>
        <end position="199"/>
    </location>
</feature>
<comment type="caution">
    <text evidence="3">The sequence shown here is derived from an EMBL/GenBank/DDBJ whole genome shotgun (WGS) entry which is preliminary data.</text>
</comment>
<dbReference type="Pfam" id="PF10077">
    <property type="entry name" value="DUF2314"/>
    <property type="match status" value="1"/>
</dbReference>
<sequence length="209" mass="24124">MEWYLENVYEIKAQAPYTFYVPSKEVIGRLKRGDIVKLIFSAPEGKDGFAGERMWVEITERTGDDFKGVLANEPFIVESLEVGDEITFAVEHVCDTEYEDPDAEDLDAYFDTKILVSNDVLEREEFNFMLRDHADEPEDSGWTVMSGFEDDEALNNPEEYQYISIGKVLNIDASILAFIQDEPLCAYERNEEGAFIKIEDYDWDAYLNE</sequence>